<organism evidence="2 3">
    <name type="scientific">Portunus trituberculatus</name>
    <name type="common">Swimming crab</name>
    <name type="synonym">Neptunus trituberculatus</name>
    <dbReference type="NCBI Taxonomy" id="210409"/>
    <lineage>
        <taxon>Eukaryota</taxon>
        <taxon>Metazoa</taxon>
        <taxon>Ecdysozoa</taxon>
        <taxon>Arthropoda</taxon>
        <taxon>Crustacea</taxon>
        <taxon>Multicrustacea</taxon>
        <taxon>Malacostraca</taxon>
        <taxon>Eumalacostraca</taxon>
        <taxon>Eucarida</taxon>
        <taxon>Decapoda</taxon>
        <taxon>Pleocyemata</taxon>
        <taxon>Brachyura</taxon>
        <taxon>Eubrachyura</taxon>
        <taxon>Portunoidea</taxon>
        <taxon>Portunidae</taxon>
        <taxon>Portuninae</taxon>
        <taxon>Portunus</taxon>
    </lineage>
</organism>
<feature type="region of interest" description="Disordered" evidence="1">
    <location>
        <begin position="1"/>
        <end position="25"/>
    </location>
</feature>
<proteinExistence type="predicted"/>
<accession>A0A5B7HAR3</accession>
<feature type="region of interest" description="Disordered" evidence="1">
    <location>
        <begin position="53"/>
        <end position="152"/>
    </location>
</feature>
<dbReference type="Proteomes" id="UP000324222">
    <property type="component" value="Unassembled WGS sequence"/>
</dbReference>
<feature type="compositionally biased region" description="Basic residues" evidence="1">
    <location>
        <begin position="90"/>
        <end position="120"/>
    </location>
</feature>
<comment type="caution">
    <text evidence="2">The sequence shown here is derived from an EMBL/GenBank/DDBJ whole genome shotgun (WGS) entry which is preliminary data.</text>
</comment>
<dbReference type="AlphaFoldDB" id="A0A5B7HAR3"/>
<evidence type="ECO:0000313" key="3">
    <source>
        <dbReference type="Proteomes" id="UP000324222"/>
    </source>
</evidence>
<protein>
    <submittedName>
        <fullName evidence="2">Uncharacterized protein</fullName>
    </submittedName>
</protein>
<feature type="compositionally biased region" description="Basic and acidic residues" evidence="1">
    <location>
        <begin position="75"/>
        <end position="89"/>
    </location>
</feature>
<evidence type="ECO:0000313" key="2">
    <source>
        <dbReference type="EMBL" id="MPC69330.1"/>
    </source>
</evidence>
<reference evidence="2 3" key="1">
    <citation type="submission" date="2019-05" db="EMBL/GenBank/DDBJ databases">
        <title>Another draft genome of Portunus trituberculatus and its Hox gene families provides insights of decapod evolution.</title>
        <authorList>
            <person name="Jeong J.-H."/>
            <person name="Song I."/>
            <person name="Kim S."/>
            <person name="Choi T."/>
            <person name="Kim D."/>
            <person name="Ryu S."/>
            <person name="Kim W."/>
        </authorList>
    </citation>
    <scope>NUCLEOTIDE SEQUENCE [LARGE SCALE GENOMIC DNA]</scope>
    <source>
        <tissue evidence="2">Muscle</tissue>
    </source>
</reference>
<feature type="compositionally biased region" description="Polar residues" evidence="1">
    <location>
        <begin position="1"/>
        <end position="10"/>
    </location>
</feature>
<evidence type="ECO:0000256" key="1">
    <source>
        <dbReference type="SAM" id="MobiDB-lite"/>
    </source>
</evidence>
<sequence>MQGQCVSRATTAPGGREWRGQEDSKGALRCHLNKKKIIIKYLNHNNEVAAQGGQLKGQNGLSGKAPCSKIPGHSTRQELEKKIEKNTGEKKRKKKERLNKRKVKPSRCCRRKGHKGRKSKVCLNKPPVTGNTPRDHQTRQPVLAATTPSFLL</sequence>
<dbReference type="EMBL" id="VSRR010029229">
    <property type="protein sequence ID" value="MPC69330.1"/>
    <property type="molecule type" value="Genomic_DNA"/>
</dbReference>
<name>A0A5B7HAR3_PORTR</name>
<feature type="compositionally biased region" description="Basic and acidic residues" evidence="1">
    <location>
        <begin position="16"/>
        <end position="25"/>
    </location>
</feature>
<gene>
    <name evidence="2" type="ORF">E2C01_063552</name>
</gene>
<keyword evidence="3" id="KW-1185">Reference proteome</keyword>